<proteinExistence type="predicted"/>
<dbReference type="OrthoDB" id="1936587at2759"/>
<dbReference type="InterPro" id="IPR036397">
    <property type="entry name" value="RNaseH_sf"/>
</dbReference>
<evidence type="ECO:0000313" key="1">
    <source>
        <dbReference type="EMBL" id="KAA3462853.1"/>
    </source>
</evidence>
<dbReference type="Proteomes" id="UP000325315">
    <property type="component" value="Unassembled WGS sequence"/>
</dbReference>
<dbReference type="PANTHER" id="PTHR48475">
    <property type="entry name" value="RIBONUCLEASE H"/>
    <property type="match status" value="1"/>
</dbReference>
<protein>
    <submittedName>
        <fullName evidence="1">Rve domain-containing protein</fullName>
    </submittedName>
</protein>
<name>A0A5B6V1I7_9ROSI</name>
<dbReference type="Gene3D" id="3.30.420.10">
    <property type="entry name" value="Ribonuclease H-like superfamily/Ribonuclease H"/>
    <property type="match status" value="1"/>
</dbReference>
<dbReference type="InterPro" id="IPR012337">
    <property type="entry name" value="RNaseH-like_sf"/>
</dbReference>
<dbReference type="AlphaFoldDB" id="A0A5B6V1I7"/>
<comment type="caution">
    <text evidence="1">The sequence shown here is derived from an EMBL/GenBank/DDBJ whole genome shotgun (WGS) entry which is preliminary data.</text>
</comment>
<evidence type="ECO:0000313" key="2">
    <source>
        <dbReference type="Proteomes" id="UP000325315"/>
    </source>
</evidence>
<organism evidence="1 2">
    <name type="scientific">Gossypium australe</name>
    <dbReference type="NCBI Taxonomy" id="47621"/>
    <lineage>
        <taxon>Eukaryota</taxon>
        <taxon>Viridiplantae</taxon>
        <taxon>Streptophyta</taxon>
        <taxon>Embryophyta</taxon>
        <taxon>Tracheophyta</taxon>
        <taxon>Spermatophyta</taxon>
        <taxon>Magnoliopsida</taxon>
        <taxon>eudicotyledons</taxon>
        <taxon>Gunneridae</taxon>
        <taxon>Pentapetalae</taxon>
        <taxon>rosids</taxon>
        <taxon>malvids</taxon>
        <taxon>Malvales</taxon>
        <taxon>Malvaceae</taxon>
        <taxon>Malvoideae</taxon>
        <taxon>Gossypium</taxon>
    </lineage>
</organism>
<gene>
    <name evidence="1" type="ORF">EPI10_029303</name>
</gene>
<dbReference type="SUPFAM" id="SSF53098">
    <property type="entry name" value="Ribonuclease H-like"/>
    <property type="match status" value="1"/>
</dbReference>
<reference evidence="2" key="1">
    <citation type="journal article" date="2019" name="Plant Biotechnol. J.">
        <title>Genome sequencing of the Australian wild diploid species Gossypium australe highlights disease resistance and delayed gland morphogenesis.</title>
        <authorList>
            <person name="Cai Y."/>
            <person name="Cai X."/>
            <person name="Wang Q."/>
            <person name="Wang P."/>
            <person name="Zhang Y."/>
            <person name="Cai C."/>
            <person name="Xu Y."/>
            <person name="Wang K."/>
            <person name="Zhou Z."/>
            <person name="Wang C."/>
            <person name="Geng S."/>
            <person name="Li B."/>
            <person name="Dong Q."/>
            <person name="Hou Y."/>
            <person name="Wang H."/>
            <person name="Ai P."/>
            <person name="Liu Z."/>
            <person name="Yi F."/>
            <person name="Sun M."/>
            <person name="An G."/>
            <person name="Cheng J."/>
            <person name="Zhang Y."/>
            <person name="Shi Q."/>
            <person name="Xie Y."/>
            <person name="Shi X."/>
            <person name="Chang Y."/>
            <person name="Huang F."/>
            <person name="Chen Y."/>
            <person name="Hong S."/>
            <person name="Mi L."/>
            <person name="Sun Q."/>
            <person name="Zhang L."/>
            <person name="Zhou B."/>
            <person name="Peng R."/>
            <person name="Zhang X."/>
            <person name="Liu F."/>
        </authorList>
    </citation>
    <scope>NUCLEOTIDE SEQUENCE [LARGE SCALE GENOMIC DNA]</scope>
    <source>
        <strain evidence="2">cv. PA1801</strain>
    </source>
</reference>
<sequence length="172" mass="20020">MTQKKFILVAVDYFTKWIEVETLKSIFCKFRIPRVIITNKSTQLQRKFKKFCTNLQIALAQSLVKKLQTNRQVETINKKILTALKKKVSEAKGAWLEELPRILWALRTTSHIATGETTFSLAYDEEATIPVEICLRSHRTQHFDEEANQEANRLNLDLIDELRKSAEIRNEA</sequence>
<dbReference type="GO" id="GO:0003676">
    <property type="term" value="F:nucleic acid binding"/>
    <property type="evidence" value="ECO:0007669"/>
    <property type="project" value="InterPro"/>
</dbReference>
<keyword evidence="2" id="KW-1185">Reference proteome</keyword>
<accession>A0A5B6V1I7</accession>
<dbReference type="PANTHER" id="PTHR48475:SF2">
    <property type="entry name" value="RIBONUCLEASE H"/>
    <property type="match status" value="1"/>
</dbReference>
<dbReference type="EMBL" id="SMMG02000009">
    <property type="protein sequence ID" value="KAA3462853.1"/>
    <property type="molecule type" value="Genomic_DNA"/>
</dbReference>